<evidence type="ECO:0000313" key="1">
    <source>
        <dbReference type="EMBL" id="MQN78710.1"/>
    </source>
</evidence>
<organism evidence="1 2">
    <name type="scientific">Segatella copri</name>
    <dbReference type="NCBI Taxonomy" id="165179"/>
    <lineage>
        <taxon>Bacteria</taxon>
        <taxon>Pseudomonadati</taxon>
        <taxon>Bacteroidota</taxon>
        <taxon>Bacteroidia</taxon>
        <taxon>Bacteroidales</taxon>
        <taxon>Prevotellaceae</taxon>
        <taxon>Segatella</taxon>
    </lineage>
</organism>
<proteinExistence type="predicted"/>
<evidence type="ECO:0000313" key="2">
    <source>
        <dbReference type="Proteomes" id="UP000423156"/>
    </source>
</evidence>
<dbReference type="RefSeq" id="WP_153093440.1">
    <property type="nucleotide sequence ID" value="NZ_JBALKJ010000003.1"/>
</dbReference>
<accession>A0AA90UVJ3</accession>
<protein>
    <submittedName>
        <fullName evidence="1">Uncharacterized protein</fullName>
    </submittedName>
</protein>
<reference evidence="2" key="1">
    <citation type="submission" date="2019-09" db="EMBL/GenBank/DDBJ databases">
        <title>Distinct polysaccharide growth profiles of human intestinal Prevotella copri isolates.</title>
        <authorList>
            <person name="Fehlner-Peach H."/>
            <person name="Magnabosco C."/>
            <person name="Raghavan V."/>
            <person name="Scher J.U."/>
            <person name="Tett A."/>
            <person name="Cox L.M."/>
            <person name="Gottsegen C."/>
            <person name="Watters A."/>
            <person name="Wiltshire- Gordon J.D."/>
            <person name="Segata N."/>
            <person name="Bonneau R."/>
            <person name="Littman D.R."/>
        </authorList>
    </citation>
    <scope>NUCLEOTIDE SEQUENCE [LARGE SCALE GENOMIC DNA]</scope>
    <source>
        <strain evidence="2">BU41712</strain>
    </source>
</reference>
<dbReference type="EMBL" id="VZBZ01000153">
    <property type="protein sequence ID" value="MQN78710.1"/>
    <property type="molecule type" value="Genomic_DNA"/>
</dbReference>
<sequence length="126" mass="14877">MEIVILYISVSLIYIFLVCLDGEDVKPKWKQWLADKLGIKPKIDVRYIKPQVVKLRSRVTMSNFEMQYYCRDKSGMEQLKRRAIESVYDEILKGMKANELVSISQYNDIYSTNTIYEGTCEIYKNK</sequence>
<dbReference type="AlphaFoldDB" id="A0AA90UVJ3"/>
<gene>
    <name evidence="1" type="ORF">F7D71_12775</name>
</gene>
<name>A0AA90UVJ3_9BACT</name>
<dbReference type="Proteomes" id="UP000423156">
    <property type="component" value="Unassembled WGS sequence"/>
</dbReference>
<comment type="caution">
    <text evidence="1">The sequence shown here is derived from an EMBL/GenBank/DDBJ whole genome shotgun (WGS) entry which is preliminary data.</text>
</comment>